<name>A0A433Q5U1_9FUNG</name>
<protein>
    <submittedName>
        <fullName evidence="5">PUA-like domain-containing protein</fullName>
    </submittedName>
</protein>
<dbReference type="PROSITE" id="PS51015">
    <property type="entry name" value="YDG"/>
    <property type="match status" value="1"/>
</dbReference>
<feature type="domain" description="YDG" evidence="4">
    <location>
        <begin position="140"/>
        <end position="323"/>
    </location>
</feature>
<evidence type="ECO:0000256" key="2">
    <source>
        <dbReference type="PROSITE-ProRule" id="PRU00358"/>
    </source>
</evidence>
<dbReference type="EMBL" id="RBNJ01013797">
    <property type="protein sequence ID" value="RUS25143.1"/>
    <property type="molecule type" value="Genomic_DNA"/>
</dbReference>
<proteinExistence type="predicted"/>
<evidence type="ECO:0000313" key="5">
    <source>
        <dbReference type="EMBL" id="RUS25143.1"/>
    </source>
</evidence>
<dbReference type="Proteomes" id="UP000274822">
    <property type="component" value="Unassembled WGS sequence"/>
</dbReference>
<feature type="compositionally biased region" description="Polar residues" evidence="3">
    <location>
        <begin position="26"/>
        <end position="53"/>
    </location>
</feature>
<evidence type="ECO:0000313" key="6">
    <source>
        <dbReference type="Proteomes" id="UP000274822"/>
    </source>
</evidence>
<dbReference type="SMART" id="SM00466">
    <property type="entry name" value="SRA"/>
    <property type="match status" value="1"/>
</dbReference>
<dbReference type="InterPro" id="IPR003105">
    <property type="entry name" value="SRA_YDG"/>
</dbReference>
<feature type="compositionally biased region" description="Basic residues" evidence="3">
    <location>
        <begin position="106"/>
        <end position="117"/>
    </location>
</feature>
<gene>
    <name evidence="5" type="ORF">BC938DRAFT_472567</name>
</gene>
<comment type="caution">
    <text evidence="5">The sequence shown here is derived from an EMBL/GenBank/DDBJ whole genome shotgun (WGS) entry which is preliminary data.</text>
</comment>
<evidence type="ECO:0000259" key="4">
    <source>
        <dbReference type="PROSITE" id="PS51015"/>
    </source>
</evidence>
<evidence type="ECO:0000256" key="3">
    <source>
        <dbReference type="SAM" id="MobiDB-lite"/>
    </source>
</evidence>
<dbReference type="GO" id="GO:0061630">
    <property type="term" value="F:ubiquitin protein ligase activity"/>
    <property type="evidence" value="ECO:0007669"/>
    <property type="project" value="TreeGrafter"/>
</dbReference>
<dbReference type="PANTHER" id="PTHR14140:SF45">
    <property type="entry name" value="RING-TYPE E3 UBIQUITIN TRANSFERASE"/>
    <property type="match status" value="1"/>
</dbReference>
<dbReference type="PANTHER" id="PTHR14140">
    <property type="entry name" value="E3 UBIQUITIN-PROTEIN LIGASE UHRF-RELATED"/>
    <property type="match status" value="1"/>
</dbReference>
<sequence>MIQSKQAEAPHTPVQEMKLVYDAHNPNPTHATLPTSPTQHQNPSSRSPYQNMATLPKRVKLEPSCDLIPPTFFSQRRRAPRSETLPSSPEYKPEPFSRSSSSSSKSPKRKSNGKPHKERGFACAAVPKPAIELVTKDHVGPVPGIPVGFTCMMRRDFASLGVHRPPVAGICGNVTAKRVYSIVMAGGYPEDTDMGDEFLYTGAGGRDLTGNRRTNIQSFDQTLNGSNRALAMSCHAALDDINGTESDDWRLGKPIRVVRSHKIELKLRERAKLGGIRHQERLKKEVEFAPSVGYRYDGIYKVVKYWPEIGDTGHRVWRYLLRRDDEAPAPWTAKGRTFTDTHCPNYYISSDAAYRLDDMVKLGKRPYDDFSEDESLYDDDEAPAVKQERVAFVKQEEEDDDFSIIETRPIGNANAIHEGAPSPSFQLVTPPLTIQMTMNSYLRVTRRSMLFPRIAKGKGKQTAFVKSPSRTLLPKSTPTSQTQPQPQQLGAYQPPIRLLSLIRADTLNTKLWSTLLSARQQSIFKIFDYRTFVEHALTRYRLRCTLCPTFGPVQYQSGKPIKTRYASGLMFPLVADNPVTCLRCRCNFCWACVEKRCRFGGSVAWKNWVTKKLGCPNCDIVKSESNVEKTEEEEGGLVVNNNLANILREMKVPGYLSQN</sequence>
<feature type="region of interest" description="Disordered" evidence="3">
    <location>
        <begin position="461"/>
        <end position="489"/>
    </location>
</feature>
<accession>A0A433Q5U1</accession>
<dbReference type="InterPro" id="IPR036987">
    <property type="entry name" value="SRA-YDG_sf"/>
</dbReference>
<dbReference type="SUPFAM" id="SSF88697">
    <property type="entry name" value="PUA domain-like"/>
    <property type="match status" value="1"/>
</dbReference>
<dbReference type="Gene3D" id="2.30.280.10">
    <property type="entry name" value="SRA-YDG"/>
    <property type="match status" value="1"/>
</dbReference>
<feature type="region of interest" description="Disordered" evidence="3">
    <location>
        <begin position="1"/>
        <end position="121"/>
    </location>
</feature>
<keyword evidence="6" id="KW-1185">Reference proteome</keyword>
<evidence type="ECO:0000256" key="1">
    <source>
        <dbReference type="ARBA" id="ARBA00023242"/>
    </source>
</evidence>
<dbReference type="GO" id="GO:0016567">
    <property type="term" value="P:protein ubiquitination"/>
    <property type="evidence" value="ECO:0007669"/>
    <property type="project" value="TreeGrafter"/>
</dbReference>
<comment type="subcellular location">
    <subcellularLocation>
        <location evidence="2">Nucleus</location>
    </subcellularLocation>
</comment>
<dbReference type="Pfam" id="PF02182">
    <property type="entry name" value="SAD_SRA"/>
    <property type="match status" value="1"/>
</dbReference>
<reference evidence="5 6" key="1">
    <citation type="journal article" date="2018" name="New Phytol.">
        <title>Phylogenomics of Endogonaceae and evolution of mycorrhizas within Mucoromycota.</title>
        <authorList>
            <person name="Chang Y."/>
            <person name="Desiro A."/>
            <person name="Na H."/>
            <person name="Sandor L."/>
            <person name="Lipzen A."/>
            <person name="Clum A."/>
            <person name="Barry K."/>
            <person name="Grigoriev I.V."/>
            <person name="Martin F.M."/>
            <person name="Stajich J.E."/>
            <person name="Smith M.E."/>
            <person name="Bonito G."/>
            <person name="Spatafora J.W."/>
        </authorList>
    </citation>
    <scope>NUCLEOTIDE SEQUENCE [LARGE SCALE GENOMIC DNA]</scope>
    <source>
        <strain evidence="5 6">AD002</strain>
    </source>
</reference>
<feature type="compositionally biased region" description="Low complexity" evidence="3">
    <location>
        <begin position="476"/>
        <end position="488"/>
    </location>
</feature>
<dbReference type="GO" id="GO:0044027">
    <property type="term" value="P:negative regulation of gene expression via chromosomal CpG island methylation"/>
    <property type="evidence" value="ECO:0007669"/>
    <property type="project" value="TreeGrafter"/>
</dbReference>
<keyword evidence="1 2" id="KW-0539">Nucleus</keyword>
<dbReference type="InterPro" id="IPR045134">
    <property type="entry name" value="UHRF1/2-like"/>
</dbReference>
<dbReference type="GO" id="GO:0005634">
    <property type="term" value="C:nucleus"/>
    <property type="evidence" value="ECO:0007669"/>
    <property type="project" value="UniProtKB-SubCell"/>
</dbReference>
<organism evidence="5 6">
    <name type="scientific">Jimgerdemannia flammicorona</name>
    <dbReference type="NCBI Taxonomy" id="994334"/>
    <lineage>
        <taxon>Eukaryota</taxon>
        <taxon>Fungi</taxon>
        <taxon>Fungi incertae sedis</taxon>
        <taxon>Mucoromycota</taxon>
        <taxon>Mucoromycotina</taxon>
        <taxon>Endogonomycetes</taxon>
        <taxon>Endogonales</taxon>
        <taxon>Endogonaceae</taxon>
        <taxon>Jimgerdemannia</taxon>
    </lineage>
</organism>
<dbReference type="AlphaFoldDB" id="A0A433Q5U1"/>
<dbReference type="InterPro" id="IPR015947">
    <property type="entry name" value="PUA-like_sf"/>
</dbReference>